<dbReference type="EMBL" id="JABSTR010000005">
    <property type="protein sequence ID" value="KAH9369512.1"/>
    <property type="molecule type" value="Genomic_DNA"/>
</dbReference>
<evidence type="ECO:0000313" key="1">
    <source>
        <dbReference type="EMBL" id="KAH9369512.1"/>
    </source>
</evidence>
<gene>
    <name evidence="1" type="ORF">HPB48_019697</name>
</gene>
<organism evidence="1 2">
    <name type="scientific">Haemaphysalis longicornis</name>
    <name type="common">Bush tick</name>
    <dbReference type="NCBI Taxonomy" id="44386"/>
    <lineage>
        <taxon>Eukaryota</taxon>
        <taxon>Metazoa</taxon>
        <taxon>Ecdysozoa</taxon>
        <taxon>Arthropoda</taxon>
        <taxon>Chelicerata</taxon>
        <taxon>Arachnida</taxon>
        <taxon>Acari</taxon>
        <taxon>Parasitiformes</taxon>
        <taxon>Ixodida</taxon>
        <taxon>Ixodoidea</taxon>
        <taxon>Ixodidae</taxon>
        <taxon>Haemaphysalinae</taxon>
        <taxon>Haemaphysalis</taxon>
    </lineage>
</organism>
<dbReference type="VEuPathDB" id="VectorBase:HLOH_062785"/>
<dbReference type="AlphaFoldDB" id="A0A9J6G4R6"/>
<name>A0A9J6G4R6_HAELO</name>
<evidence type="ECO:0000313" key="2">
    <source>
        <dbReference type="Proteomes" id="UP000821853"/>
    </source>
</evidence>
<sequence length="86" mass="9396">MNIAAYRGKPQIRNDNLAEEKFAATDDPKSGLQSIANLSSAAALRQLAKILIRGSPNAITRVQIQSEFFLSRDKSLNLSFSPSANF</sequence>
<proteinExistence type="predicted"/>
<comment type="caution">
    <text evidence="1">The sequence shown here is derived from an EMBL/GenBank/DDBJ whole genome shotgun (WGS) entry which is preliminary data.</text>
</comment>
<reference evidence="1 2" key="1">
    <citation type="journal article" date="2020" name="Cell">
        <title>Large-Scale Comparative Analyses of Tick Genomes Elucidate Their Genetic Diversity and Vector Capacities.</title>
        <authorList>
            <consortium name="Tick Genome and Microbiome Consortium (TIGMIC)"/>
            <person name="Jia N."/>
            <person name="Wang J."/>
            <person name="Shi W."/>
            <person name="Du L."/>
            <person name="Sun Y."/>
            <person name="Zhan W."/>
            <person name="Jiang J.F."/>
            <person name="Wang Q."/>
            <person name="Zhang B."/>
            <person name="Ji P."/>
            <person name="Bell-Sakyi L."/>
            <person name="Cui X.M."/>
            <person name="Yuan T.T."/>
            <person name="Jiang B.G."/>
            <person name="Yang W.F."/>
            <person name="Lam T.T."/>
            <person name="Chang Q.C."/>
            <person name="Ding S.J."/>
            <person name="Wang X.J."/>
            <person name="Zhu J.G."/>
            <person name="Ruan X.D."/>
            <person name="Zhao L."/>
            <person name="Wei J.T."/>
            <person name="Ye R.Z."/>
            <person name="Que T.C."/>
            <person name="Du C.H."/>
            <person name="Zhou Y.H."/>
            <person name="Cheng J.X."/>
            <person name="Dai P.F."/>
            <person name="Guo W.B."/>
            <person name="Han X.H."/>
            <person name="Huang E.J."/>
            <person name="Li L.F."/>
            <person name="Wei W."/>
            <person name="Gao Y.C."/>
            <person name="Liu J.Z."/>
            <person name="Shao H.Z."/>
            <person name="Wang X."/>
            <person name="Wang C.C."/>
            <person name="Yang T.C."/>
            <person name="Huo Q.B."/>
            <person name="Li W."/>
            <person name="Chen H.Y."/>
            <person name="Chen S.E."/>
            <person name="Zhou L.G."/>
            <person name="Ni X.B."/>
            <person name="Tian J.H."/>
            <person name="Sheng Y."/>
            <person name="Liu T."/>
            <person name="Pan Y.S."/>
            <person name="Xia L.Y."/>
            <person name="Li J."/>
            <person name="Zhao F."/>
            <person name="Cao W.C."/>
        </authorList>
    </citation>
    <scope>NUCLEOTIDE SEQUENCE [LARGE SCALE GENOMIC DNA]</scope>
    <source>
        <strain evidence="1">HaeL-2018</strain>
    </source>
</reference>
<protein>
    <submittedName>
        <fullName evidence="1">Uncharacterized protein</fullName>
    </submittedName>
</protein>
<accession>A0A9J6G4R6</accession>
<dbReference type="Proteomes" id="UP000821853">
    <property type="component" value="Chromosome 3"/>
</dbReference>
<keyword evidence="2" id="KW-1185">Reference proteome</keyword>